<evidence type="ECO:0000313" key="10">
    <source>
        <dbReference type="Proteomes" id="UP000183635"/>
    </source>
</evidence>
<feature type="region of interest" description="Disordered" evidence="7">
    <location>
        <begin position="35"/>
        <end position="62"/>
    </location>
</feature>
<keyword evidence="4" id="KW-0472">Membrane</keyword>
<evidence type="ECO:0000256" key="5">
    <source>
        <dbReference type="ARBA" id="ARBA00023139"/>
    </source>
</evidence>
<evidence type="ECO:0000256" key="8">
    <source>
        <dbReference type="SAM" id="SignalP"/>
    </source>
</evidence>
<evidence type="ECO:0000313" key="9">
    <source>
        <dbReference type="EMBL" id="SFH12959.1"/>
    </source>
</evidence>
<dbReference type="AlphaFoldDB" id="A0A1I2XIV4"/>
<dbReference type="InterPro" id="IPR012556">
    <property type="entry name" value="Entericidin"/>
</dbReference>
<keyword evidence="6" id="KW-0449">Lipoprotein</keyword>
<keyword evidence="10" id="KW-1185">Reference proteome</keyword>
<evidence type="ECO:0000256" key="3">
    <source>
        <dbReference type="ARBA" id="ARBA00022729"/>
    </source>
</evidence>
<dbReference type="PROSITE" id="PS51257">
    <property type="entry name" value="PROKAR_LIPOPROTEIN"/>
    <property type="match status" value="1"/>
</dbReference>
<evidence type="ECO:0000256" key="7">
    <source>
        <dbReference type="SAM" id="MobiDB-lite"/>
    </source>
</evidence>
<dbReference type="RefSeq" id="WP_100526112.1">
    <property type="nucleotide sequence ID" value="NZ_CBCRYP010000002.1"/>
</dbReference>
<dbReference type="Proteomes" id="UP000183635">
    <property type="component" value="Unassembled WGS sequence"/>
</dbReference>
<feature type="chain" id="PRO_5010285939" evidence="8">
    <location>
        <begin position="19"/>
        <end position="62"/>
    </location>
</feature>
<comment type="similarity">
    <text evidence="1">Belongs to the EcnA/EcnB lipoprotein family.</text>
</comment>
<reference evidence="9 10" key="1">
    <citation type="submission" date="2016-10" db="EMBL/GenBank/DDBJ databases">
        <authorList>
            <person name="de Groot N.N."/>
        </authorList>
    </citation>
    <scope>NUCLEOTIDE SEQUENCE [LARGE SCALE GENOMIC DNA]</scope>
    <source>
        <strain evidence="9 10">DSM 8537</strain>
    </source>
</reference>
<sequence>MNRFIAVGTLLAATAVSACETMQGAGRDMQTAGQLLTQQAAESQTQVGSYAPPGPAVTPMPY</sequence>
<dbReference type="GO" id="GO:0009636">
    <property type="term" value="P:response to toxic substance"/>
    <property type="evidence" value="ECO:0007669"/>
    <property type="project" value="InterPro"/>
</dbReference>
<feature type="signal peptide" evidence="8">
    <location>
        <begin position="1"/>
        <end position="18"/>
    </location>
</feature>
<dbReference type="Pfam" id="PF08085">
    <property type="entry name" value="Entericidin"/>
    <property type="match status" value="1"/>
</dbReference>
<name>A0A1I2XIV4_9RHOB</name>
<keyword evidence="5" id="KW-0564">Palmitate</keyword>
<keyword evidence="2" id="KW-1003">Cell membrane</keyword>
<dbReference type="STRING" id="34004.SAMN04488021_101336"/>
<dbReference type="EMBL" id="FOPU01000001">
    <property type="protein sequence ID" value="SFH12959.1"/>
    <property type="molecule type" value="Genomic_DNA"/>
</dbReference>
<protein>
    <submittedName>
        <fullName evidence="9">Predicted small secreted protein</fullName>
    </submittedName>
</protein>
<organism evidence="9 10">
    <name type="scientific">Paracoccus aminovorans</name>
    <dbReference type="NCBI Taxonomy" id="34004"/>
    <lineage>
        <taxon>Bacteria</taxon>
        <taxon>Pseudomonadati</taxon>
        <taxon>Pseudomonadota</taxon>
        <taxon>Alphaproteobacteria</taxon>
        <taxon>Rhodobacterales</taxon>
        <taxon>Paracoccaceae</taxon>
        <taxon>Paracoccus</taxon>
    </lineage>
</organism>
<dbReference type="GO" id="GO:0016020">
    <property type="term" value="C:membrane"/>
    <property type="evidence" value="ECO:0007669"/>
    <property type="project" value="InterPro"/>
</dbReference>
<keyword evidence="3 8" id="KW-0732">Signal</keyword>
<evidence type="ECO:0000256" key="6">
    <source>
        <dbReference type="ARBA" id="ARBA00023288"/>
    </source>
</evidence>
<evidence type="ECO:0000256" key="1">
    <source>
        <dbReference type="ARBA" id="ARBA00010296"/>
    </source>
</evidence>
<evidence type="ECO:0000256" key="4">
    <source>
        <dbReference type="ARBA" id="ARBA00023136"/>
    </source>
</evidence>
<proteinExistence type="inferred from homology"/>
<evidence type="ECO:0000256" key="2">
    <source>
        <dbReference type="ARBA" id="ARBA00022475"/>
    </source>
</evidence>
<feature type="compositionally biased region" description="Pro residues" evidence="7">
    <location>
        <begin position="52"/>
        <end position="62"/>
    </location>
</feature>
<gene>
    <name evidence="9" type="ORF">SAMN04488021_101336</name>
</gene>
<accession>A0A1I2XIV4</accession>